<evidence type="ECO:0000313" key="2">
    <source>
        <dbReference type="Proteomes" id="UP001647436"/>
    </source>
</evidence>
<name>A0ABS5LR47_9BURK</name>
<dbReference type="Proteomes" id="UP001647436">
    <property type="component" value="Unassembled WGS sequence"/>
</dbReference>
<protein>
    <recommendedName>
        <fullName evidence="3">NlpC/P60 domain-containing protein</fullName>
    </recommendedName>
</protein>
<dbReference type="InterPro" id="IPR038765">
    <property type="entry name" value="Papain-like_cys_pep_sf"/>
</dbReference>
<reference evidence="1 2" key="1">
    <citation type="submission" date="2020-03" db="EMBL/GenBank/DDBJ databases">
        <title>The role of nitrogen metabolism on polyethylene biodegradation.</title>
        <authorList>
            <person name="Peixoto J."/>
            <person name="Vizzotto C.S."/>
            <person name="Ramos A."/>
            <person name="Alves G."/>
            <person name="Steindorff A."/>
            <person name="Kruger R."/>
        </authorList>
    </citation>
    <scope>NUCLEOTIDE SEQUENCE [LARGE SCALE GENOMIC DNA]</scope>
    <source>
        <strain evidence="1 2">PE63</strain>
    </source>
</reference>
<evidence type="ECO:0000313" key="1">
    <source>
        <dbReference type="EMBL" id="MBS3018532.1"/>
    </source>
</evidence>
<proteinExistence type="predicted"/>
<dbReference type="SUPFAM" id="SSF54001">
    <property type="entry name" value="Cysteine proteinases"/>
    <property type="match status" value="1"/>
</dbReference>
<sequence length="134" mass="14540">MLDALQLDRFVGIAYCPRHMDCADLALLVQRELFGREVVLAGKRPRPLGPGDQAAAMAAYCSELGLAVAQPQDGDAVLMRDAGTDQAGHIGIYVFTDYAPQVLHASHKLGASVLHRLQDLAGYGLAVEGYYRWK</sequence>
<organism evidence="1 2">
    <name type="scientific">Comamonas brasiliensis</name>
    <dbReference type="NCBI Taxonomy" id="1812482"/>
    <lineage>
        <taxon>Bacteria</taxon>
        <taxon>Pseudomonadati</taxon>
        <taxon>Pseudomonadota</taxon>
        <taxon>Betaproteobacteria</taxon>
        <taxon>Burkholderiales</taxon>
        <taxon>Comamonadaceae</taxon>
        <taxon>Comamonas</taxon>
    </lineage>
</organism>
<dbReference type="Gene3D" id="3.90.1720.10">
    <property type="entry name" value="endopeptidase domain like (from Nostoc punctiforme)"/>
    <property type="match status" value="1"/>
</dbReference>
<comment type="caution">
    <text evidence="1">The sequence shown here is derived from an EMBL/GenBank/DDBJ whole genome shotgun (WGS) entry which is preliminary data.</text>
</comment>
<evidence type="ECO:0008006" key="3">
    <source>
        <dbReference type="Google" id="ProtNLM"/>
    </source>
</evidence>
<dbReference type="RefSeq" id="WP_211456389.1">
    <property type="nucleotide sequence ID" value="NZ_JAANES010000001.1"/>
</dbReference>
<dbReference type="EMBL" id="JAANES010000001">
    <property type="protein sequence ID" value="MBS3018532.1"/>
    <property type="molecule type" value="Genomic_DNA"/>
</dbReference>
<gene>
    <name evidence="1" type="ORF">DJFAAGMI_01264</name>
</gene>
<keyword evidence="2" id="KW-1185">Reference proteome</keyword>
<accession>A0ABS5LR47</accession>